<dbReference type="AlphaFoldDB" id="A0A915JKP2"/>
<reference evidence="2" key="1">
    <citation type="submission" date="2022-11" db="UniProtKB">
        <authorList>
            <consortium name="WormBaseParasite"/>
        </authorList>
    </citation>
    <scope>IDENTIFICATION</scope>
</reference>
<dbReference type="WBParaSite" id="nRc.2.0.1.t26764-RA">
    <property type="protein sequence ID" value="nRc.2.0.1.t26764-RA"/>
    <property type="gene ID" value="nRc.2.0.1.g26764"/>
</dbReference>
<name>A0A915JKP2_ROMCU</name>
<accession>A0A915JKP2</accession>
<protein>
    <submittedName>
        <fullName evidence="2">Uncharacterized protein</fullName>
    </submittedName>
</protein>
<evidence type="ECO:0000313" key="2">
    <source>
        <dbReference type="WBParaSite" id="nRc.2.0.1.t26764-RA"/>
    </source>
</evidence>
<keyword evidence="1" id="KW-1185">Reference proteome</keyword>
<evidence type="ECO:0000313" key="1">
    <source>
        <dbReference type="Proteomes" id="UP000887565"/>
    </source>
</evidence>
<organism evidence="1 2">
    <name type="scientific">Romanomermis culicivorax</name>
    <name type="common">Nematode worm</name>
    <dbReference type="NCBI Taxonomy" id="13658"/>
    <lineage>
        <taxon>Eukaryota</taxon>
        <taxon>Metazoa</taxon>
        <taxon>Ecdysozoa</taxon>
        <taxon>Nematoda</taxon>
        <taxon>Enoplea</taxon>
        <taxon>Dorylaimia</taxon>
        <taxon>Mermithida</taxon>
        <taxon>Mermithoidea</taxon>
        <taxon>Mermithidae</taxon>
        <taxon>Romanomermis</taxon>
    </lineage>
</organism>
<proteinExistence type="predicted"/>
<dbReference type="Proteomes" id="UP000887565">
    <property type="component" value="Unplaced"/>
</dbReference>
<sequence length="32" mass="3716">DASKQVSDFKFKIQELERENTNLSGHVLKILK</sequence>